<evidence type="ECO:0000313" key="10">
    <source>
        <dbReference type="Proteomes" id="UP000051386"/>
    </source>
</evidence>
<evidence type="ECO:0000256" key="8">
    <source>
        <dbReference type="SAM" id="SignalP"/>
    </source>
</evidence>
<protein>
    <recommendedName>
        <fullName evidence="11">Sugar transporter</fullName>
    </recommendedName>
</protein>
<keyword evidence="4" id="KW-0564">Palmitate</keyword>
<evidence type="ECO:0000256" key="4">
    <source>
        <dbReference type="ARBA" id="ARBA00023139"/>
    </source>
</evidence>
<dbReference type="EMBL" id="LDJK01000055">
    <property type="protein sequence ID" value="KRG73139.1"/>
    <property type="molecule type" value="Genomic_DNA"/>
</dbReference>
<dbReference type="InterPro" id="IPR032831">
    <property type="entry name" value="LptM_cons"/>
</dbReference>
<keyword evidence="6" id="KW-0449">Lipoprotein</keyword>
<evidence type="ECO:0008006" key="11">
    <source>
        <dbReference type="Google" id="ProtNLM"/>
    </source>
</evidence>
<evidence type="ECO:0000256" key="1">
    <source>
        <dbReference type="ARBA" id="ARBA00004459"/>
    </source>
</evidence>
<dbReference type="AlphaFoldDB" id="A0A0R0D6L0"/>
<evidence type="ECO:0000256" key="2">
    <source>
        <dbReference type="ARBA" id="ARBA00022729"/>
    </source>
</evidence>
<name>A0A0R0D6L0_9GAMM</name>
<dbReference type="Proteomes" id="UP000051386">
    <property type="component" value="Unassembled WGS sequence"/>
</dbReference>
<dbReference type="NCBIfam" id="NF047847">
    <property type="entry name" value="SS_mature_LptM"/>
    <property type="match status" value="1"/>
</dbReference>
<comment type="subcellular location">
    <subcellularLocation>
        <location evidence="1">Cell outer membrane</location>
        <topology evidence="1">Lipid-anchor</topology>
    </subcellularLocation>
</comment>
<proteinExistence type="predicted"/>
<keyword evidence="10" id="KW-1185">Reference proteome</keyword>
<evidence type="ECO:0000256" key="6">
    <source>
        <dbReference type="ARBA" id="ARBA00023288"/>
    </source>
</evidence>
<comment type="caution">
    <text evidence="9">The sequence shown here is derived from an EMBL/GenBank/DDBJ whole genome shotgun (WGS) entry which is preliminary data.</text>
</comment>
<reference evidence="9 10" key="1">
    <citation type="submission" date="2015-05" db="EMBL/GenBank/DDBJ databases">
        <title>Genome sequencing and analysis of members of genus Stenotrophomonas.</title>
        <authorList>
            <person name="Patil P.P."/>
            <person name="Midha S."/>
            <person name="Patil P.B."/>
        </authorList>
    </citation>
    <scope>NUCLEOTIDE SEQUENCE [LARGE SCALE GENOMIC DNA]</scope>
    <source>
        <strain evidence="9 10">DSM 21508</strain>
    </source>
</reference>
<evidence type="ECO:0000256" key="3">
    <source>
        <dbReference type="ARBA" id="ARBA00023136"/>
    </source>
</evidence>
<gene>
    <name evidence="9" type="ORF">ABB28_12235</name>
</gene>
<feature type="compositionally biased region" description="Low complexity" evidence="7">
    <location>
        <begin position="42"/>
        <end position="65"/>
    </location>
</feature>
<dbReference type="Pfam" id="PF13627">
    <property type="entry name" value="LptM_cons"/>
    <property type="match status" value="1"/>
</dbReference>
<evidence type="ECO:0000256" key="5">
    <source>
        <dbReference type="ARBA" id="ARBA00023237"/>
    </source>
</evidence>
<dbReference type="RefSeq" id="WP_057508890.1">
    <property type="nucleotide sequence ID" value="NZ_JANUEG010000003.1"/>
</dbReference>
<organism evidence="9 10">
    <name type="scientific">Stenotrophomonas chelatiphaga</name>
    <dbReference type="NCBI Taxonomy" id="517011"/>
    <lineage>
        <taxon>Bacteria</taxon>
        <taxon>Pseudomonadati</taxon>
        <taxon>Pseudomonadota</taxon>
        <taxon>Gammaproteobacteria</taxon>
        <taxon>Lysobacterales</taxon>
        <taxon>Lysobacteraceae</taxon>
        <taxon>Stenotrophomonas</taxon>
    </lineage>
</organism>
<keyword evidence="2 8" id="KW-0732">Signal</keyword>
<evidence type="ECO:0000313" key="9">
    <source>
        <dbReference type="EMBL" id="KRG73139.1"/>
    </source>
</evidence>
<keyword evidence="5" id="KW-0998">Cell outer membrane</keyword>
<feature type="chain" id="PRO_5006395203" description="Sugar transporter" evidence="8">
    <location>
        <begin position="26"/>
        <end position="92"/>
    </location>
</feature>
<feature type="signal peptide" evidence="8">
    <location>
        <begin position="1"/>
        <end position="25"/>
    </location>
</feature>
<dbReference type="GO" id="GO:0009279">
    <property type="term" value="C:cell outer membrane"/>
    <property type="evidence" value="ECO:0007669"/>
    <property type="project" value="UniProtKB-SubCell"/>
</dbReference>
<evidence type="ECO:0000256" key="7">
    <source>
        <dbReference type="SAM" id="MobiDB-lite"/>
    </source>
</evidence>
<dbReference type="PROSITE" id="PS51257">
    <property type="entry name" value="PROKAR_LIPOPROTEIN"/>
    <property type="match status" value="1"/>
</dbReference>
<keyword evidence="3" id="KW-0472">Membrane</keyword>
<feature type="region of interest" description="Disordered" evidence="7">
    <location>
        <begin position="42"/>
        <end position="92"/>
    </location>
</feature>
<dbReference type="PATRIC" id="fig|517011.3.peg.2351"/>
<sequence>MNNSRRTLILIPLAASALLFLSACGNKGPLVLPQKPVPVEEVAEPVDVPAADDASQDAATPPATQDTGAGNPSTVPDPVTPQIDDGAGDNNE</sequence>
<accession>A0A0R0D6L0</accession>